<feature type="region of interest" description="Disordered" evidence="1">
    <location>
        <begin position="23"/>
        <end position="84"/>
    </location>
</feature>
<reference evidence="3" key="1">
    <citation type="journal article" date="2019" name="Int. J. Syst. Evol. Microbiol.">
        <title>The Global Catalogue of Microorganisms (GCM) 10K type strain sequencing project: providing services to taxonomists for standard genome sequencing and annotation.</title>
        <authorList>
            <consortium name="The Broad Institute Genomics Platform"/>
            <consortium name="The Broad Institute Genome Sequencing Center for Infectious Disease"/>
            <person name="Wu L."/>
            <person name="Ma J."/>
        </authorList>
    </citation>
    <scope>NUCLEOTIDE SEQUENCE [LARGE SCALE GENOMIC DNA]</scope>
    <source>
        <strain evidence="3">JCM 6835</strain>
    </source>
</reference>
<sequence length="129" mass="13235">MVDERASEFTKLSGDQTEVAEKFAASDEVSCAGDEDRLDGGKGAGGSACADEDGVLTAPGKPEQSEGFYSANGASRDAKEGERKGGDLKIAFGKFVPKPNEGLGKLSVGGFGELGRGNVGLDRAGRHLL</sequence>
<proteinExistence type="predicted"/>
<comment type="caution">
    <text evidence="2">The sequence shown here is derived from an EMBL/GenBank/DDBJ whole genome shotgun (WGS) entry which is preliminary data.</text>
</comment>
<dbReference type="EMBL" id="BAAATE010000061">
    <property type="protein sequence ID" value="GAA2700661.1"/>
    <property type="molecule type" value="Genomic_DNA"/>
</dbReference>
<name>A0ABP6FU48_9ACTN</name>
<keyword evidence="3" id="KW-1185">Reference proteome</keyword>
<dbReference type="RefSeq" id="WP_346157690.1">
    <property type="nucleotide sequence ID" value="NZ_BAAATE010000061.1"/>
</dbReference>
<evidence type="ECO:0000313" key="2">
    <source>
        <dbReference type="EMBL" id="GAA2700661.1"/>
    </source>
</evidence>
<gene>
    <name evidence="2" type="ORF">GCM10010412_097980</name>
</gene>
<organism evidence="2 3">
    <name type="scientific">Nonomuraea recticatena</name>
    <dbReference type="NCBI Taxonomy" id="46178"/>
    <lineage>
        <taxon>Bacteria</taxon>
        <taxon>Bacillati</taxon>
        <taxon>Actinomycetota</taxon>
        <taxon>Actinomycetes</taxon>
        <taxon>Streptosporangiales</taxon>
        <taxon>Streptosporangiaceae</taxon>
        <taxon>Nonomuraea</taxon>
    </lineage>
</organism>
<accession>A0ABP6FU48</accession>
<dbReference type="Proteomes" id="UP001501666">
    <property type="component" value="Unassembled WGS sequence"/>
</dbReference>
<protein>
    <submittedName>
        <fullName evidence="2">Uncharacterized protein</fullName>
    </submittedName>
</protein>
<evidence type="ECO:0000313" key="3">
    <source>
        <dbReference type="Proteomes" id="UP001501666"/>
    </source>
</evidence>
<evidence type="ECO:0000256" key="1">
    <source>
        <dbReference type="SAM" id="MobiDB-lite"/>
    </source>
</evidence>